<evidence type="ECO:0000313" key="23">
    <source>
        <dbReference type="EMBL" id="TDH59578.1"/>
    </source>
</evidence>
<evidence type="ECO:0000256" key="7">
    <source>
        <dbReference type="ARBA" id="ARBA00022723"/>
    </source>
</evidence>
<dbReference type="CDD" id="cd04862">
    <property type="entry name" value="PaeLigD_Pol_like"/>
    <property type="match status" value="1"/>
</dbReference>
<comment type="cofactor">
    <cofactor evidence="1">
        <name>Mn(2+)</name>
        <dbReference type="ChEBI" id="CHEBI:29035"/>
    </cofactor>
</comment>
<evidence type="ECO:0000256" key="1">
    <source>
        <dbReference type="ARBA" id="ARBA00001936"/>
    </source>
</evidence>
<dbReference type="Gene3D" id="2.40.50.140">
    <property type="entry name" value="Nucleic acid-binding proteins"/>
    <property type="match status" value="1"/>
</dbReference>
<organism evidence="23 24">
    <name type="scientific">Dankookia rubra</name>
    <dbReference type="NCBI Taxonomy" id="1442381"/>
    <lineage>
        <taxon>Bacteria</taxon>
        <taxon>Pseudomonadati</taxon>
        <taxon>Pseudomonadota</taxon>
        <taxon>Alphaproteobacteria</taxon>
        <taxon>Acetobacterales</taxon>
        <taxon>Roseomonadaceae</taxon>
        <taxon>Dankookia</taxon>
    </lineage>
</organism>
<dbReference type="NCBIfam" id="TIGR02776">
    <property type="entry name" value="NHEJ_ligase_prk"/>
    <property type="match status" value="1"/>
</dbReference>
<dbReference type="GO" id="GO:0003887">
    <property type="term" value="F:DNA-directed DNA polymerase activity"/>
    <property type="evidence" value="ECO:0007669"/>
    <property type="project" value="UniProtKB-KW"/>
</dbReference>
<dbReference type="NCBIfam" id="TIGR02779">
    <property type="entry name" value="NHEJ_ligase_lig"/>
    <property type="match status" value="1"/>
</dbReference>
<evidence type="ECO:0000256" key="18">
    <source>
        <dbReference type="ARBA" id="ARBA00023268"/>
    </source>
</evidence>
<dbReference type="NCBIfam" id="NF004628">
    <property type="entry name" value="PRK05972.1"/>
    <property type="match status" value="1"/>
</dbReference>
<dbReference type="InterPro" id="IPR012310">
    <property type="entry name" value="DNA_ligase_ATP-dep_cent"/>
</dbReference>
<keyword evidence="24" id="KW-1185">Reference proteome</keyword>
<dbReference type="OrthoDB" id="9802472at2"/>
<dbReference type="GO" id="GO:0003910">
    <property type="term" value="F:DNA ligase (ATP) activity"/>
    <property type="evidence" value="ECO:0007669"/>
    <property type="project" value="UniProtKB-EC"/>
</dbReference>
<dbReference type="Pfam" id="PF01068">
    <property type="entry name" value="DNA_ligase_A_M"/>
    <property type="match status" value="1"/>
</dbReference>
<evidence type="ECO:0000256" key="9">
    <source>
        <dbReference type="ARBA" id="ARBA00022763"/>
    </source>
</evidence>
<keyword evidence="12" id="KW-0067">ATP-binding</keyword>
<evidence type="ECO:0000313" key="24">
    <source>
        <dbReference type="Proteomes" id="UP000295096"/>
    </source>
</evidence>
<keyword evidence="10" id="KW-0378">Hydrolase</keyword>
<dbReference type="NCBIfam" id="TIGR02777">
    <property type="entry name" value="LigD_PE_dom"/>
    <property type="match status" value="1"/>
</dbReference>
<evidence type="ECO:0000256" key="21">
    <source>
        <dbReference type="SAM" id="MobiDB-lite"/>
    </source>
</evidence>
<keyword evidence="15" id="KW-0233">DNA recombination</keyword>
<keyword evidence="14" id="KW-0238">DNA-binding</keyword>
<protein>
    <recommendedName>
        <fullName evidence="2">DNA ligase (ATP)</fullName>
        <ecNumber evidence="2">6.5.1.1</ecNumber>
    </recommendedName>
    <alternativeName>
        <fullName evidence="19">NHEJ DNA polymerase</fullName>
    </alternativeName>
</protein>
<dbReference type="GO" id="GO:0003677">
    <property type="term" value="F:DNA binding"/>
    <property type="evidence" value="ECO:0007669"/>
    <property type="project" value="UniProtKB-KW"/>
</dbReference>
<evidence type="ECO:0000256" key="15">
    <source>
        <dbReference type="ARBA" id="ARBA00023172"/>
    </source>
</evidence>
<evidence type="ECO:0000256" key="12">
    <source>
        <dbReference type="ARBA" id="ARBA00022840"/>
    </source>
</evidence>
<evidence type="ECO:0000256" key="14">
    <source>
        <dbReference type="ARBA" id="ARBA00023125"/>
    </source>
</evidence>
<feature type="domain" description="ATP-dependent DNA ligase family profile" evidence="22">
    <location>
        <begin position="327"/>
        <end position="464"/>
    </location>
</feature>
<dbReference type="PANTHER" id="PTHR42705:SF2">
    <property type="entry name" value="BIFUNCTIONAL NON-HOMOLOGOUS END JOINING PROTEIN LIGD"/>
    <property type="match status" value="1"/>
</dbReference>
<evidence type="ECO:0000256" key="10">
    <source>
        <dbReference type="ARBA" id="ARBA00022801"/>
    </source>
</evidence>
<evidence type="ECO:0000256" key="5">
    <source>
        <dbReference type="ARBA" id="ARBA00022695"/>
    </source>
</evidence>
<comment type="catalytic activity">
    <reaction evidence="20">
        <text>ATP + (deoxyribonucleotide)n-3'-hydroxyl + 5'-phospho-(deoxyribonucleotide)m = (deoxyribonucleotide)n+m + AMP + diphosphate.</text>
        <dbReference type="EC" id="6.5.1.1"/>
    </reaction>
</comment>
<sequence length="836" mass="91289">MPKPEPLSQYHAKRDFTRTAEPPGTTDDRLRQRGRKSPVLRFVVQKHAASRLHFDLRLELDGVLKSWAVTRGPSLDPADKRLAVEVEDHPVEYRSFEGPIEVGYGAGTVMLWDEGTWEPAPEIPDAAKALAKGNLKFVLHGQRLRGGWDLVRMKPRPKERQPQWLLIKRRDEEARPGEGERLVEEATTSISSGRTMDEIAGGDPAAAKPRAAAKRTSASTRRQAPACKPSAVQPGGFIAPMLCTLVERAPEGNGWIHEIKLDGYRMQAAITGGKARLLTRNGHDWTERFPETAAALGRLPDAVLDGEIVAADGQGNPDFAALQAAMEQGRTGTLLYYAFDLLARDGESLCDQPIEQRKVALRSLLKSAPETVIFVEAFDQPADALLRSACRIGLEGIVSKRAGSPYRPGERSGTWVKAKCRGNDEFIVVGHGTGAKGRMTLLLGARRGDTLVYLGRVGSGIGERQQRDLEQRLAPLRRDTPAVPKVPAGERRSTTWVEPQLVAEVDYAGWTADGLLRQASFKGIREDKPSAEVGVPRPGEAPPAPRKATGAGTVAGIRLSHPDKLLWPEEGVTKRDLATYYEAVAARLLPNIAGRPVSLLRTPDGISAERFFQRHAMSGLSHLIRQVPVAGERAPYLAVDTLEGLVALAQMGVTEIHPWGAQAADVEHPDRLVFDLDPAEDVPFAQVVAAAQEMRERLERLGLASFCKTTGGKGLHVVTPLRPKADWPEAKAFCRALCEVVAADASDRFTTALSKKARVGRIFLDYLRNDRGATAVSAWSPRARPGATVSMPLAWREVIPTLDPKLFTITSAPGLLRRKDPWADLDQAAVPLPKLR</sequence>
<evidence type="ECO:0000256" key="6">
    <source>
        <dbReference type="ARBA" id="ARBA00022722"/>
    </source>
</evidence>
<dbReference type="InterPro" id="IPR014144">
    <property type="entry name" value="LigD_PE_domain"/>
</dbReference>
<dbReference type="PROSITE" id="PS50160">
    <property type="entry name" value="DNA_LIGASE_A3"/>
    <property type="match status" value="1"/>
</dbReference>
<evidence type="ECO:0000256" key="17">
    <source>
        <dbReference type="ARBA" id="ARBA00023211"/>
    </source>
</evidence>
<proteinExistence type="predicted"/>
<dbReference type="Pfam" id="PF21686">
    <property type="entry name" value="LigD_Prim-Pol"/>
    <property type="match status" value="1"/>
</dbReference>
<feature type="region of interest" description="Disordered" evidence="21">
    <location>
        <begin position="527"/>
        <end position="551"/>
    </location>
</feature>
<dbReference type="CDD" id="cd07971">
    <property type="entry name" value="OBF_DNA_ligase_LigD"/>
    <property type="match status" value="1"/>
</dbReference>
<evidence type="ECO:0000256" key="20">
    <source>
        <dbReference type="ARBA" id="ARBA00034003"/>
    </source>
</evidence>
<evidence type="ECO:0000256" key="4">
    <source>
        <dbReference type="ARBA" id="ARBA00022679"/>
    </source>
</evidence>
<dbReference type="GO" id="GO:0006310">
    <property type="term" value="P:DNA recombination"/>
    <property type="evidence" value="ECO:0007669"/>
    <property type="project" value="UniProtKB-KW"/>
</dbReference>
<dbReference type="InterPro" id="IPR012340">
    <property type="entry name" value="NA-bd_OB-fold"/>
</dbReference>
<evidence type="ECO:0000256" key="2">
    <source>
        <dbReference type="ARBA" id="ARBA00012727"/>
    </source>
</evidence>
<evidence type="ECO:0000256" key="8">
    <source>
        <dbReference type="ARBA" id="ARBA00022741"/>
    </source>
</evidence>
<keyword evidence="8" id="KW-0547">Nucleotide-binding</keyword>
<feature type="region of interest" description="Disordered" evidence="21">
    <location>
        <begin position="1"/>
        <end position="33"/>
    </location>
</feature>
<name>A0A4R5QAK1_9PROT</name>
<dbReference type="EC" id="6.5.1.1" evidence="2"/>
<dbReference type="GO" id="GO:0046872">
    <property type="term" value="F:metal ion binding"/>
    <property type="evidence" value="ECO:0007669"/>
    <property type="project" value="UniProtKB-KW"/>
</dbReference>
<dbReference type="AlphaFoldDB" id="A0A4R5QAK1"/>
<dbReference type="GO" id="GO:0004527">
    <property type="term" value="F:exonuclease activity"/>
    <property type="evidence" value="ECO:0007669"/>
    <property type="project" value="UniProtKB-KW"/>
</dbReference>
<gene>
    <name evidence="23" type="primary">ligD</name>
    <name evidence="23" type="ORF">E2C06_26705</name>
</gene>
<evidence type="ECO:0000259" key="22">
    <source>
        <dbReference type="PROSITE" id="PS50160"/>
    </source>
</evidence>
<feature type="compositionally biased region" description="Basic and acidic residues" evidence="21">
    <location>
        <begin position="170"/>
        <end position="184"/>
    </location>
</feature>
<dbReference type="InterPro" id="IPR014145">
    <property type="entry name" value="LigD_pol_dom"/>
</dbReference>
<dbReference type="NCBIfam" id="TIGR02778">
    <property type="entry name" value="ligD_pol"/>
    <property type="match status" value="1"/>
</dbReference>
<reference evidence="23 24" key="1">
    <citation type="journal article" date="2016" name="J. Microbiol.">
        <title>Dankookia rubra gen. nov., sp. nov., an alphaproteobacterium isolated from sediment of a shallow stream.</title>
        <authorList>
            <person name="Kim W.H."/>
            <person name="Kim D.H."/>
            <person name="Kang K."/>
            <person name="Ahn T.Y."/>
        </authorList>
    </citation>
    <scope>NUCLEOTIDE SEQUENCE [LARGE SCALE GENOMIC DNA]</scope>
    <source>
        <strain evidence="23 24">JCM30602</strain>
    </source>
</reference>
<keyword evidence="3 23" id="KW-0436">Ligase</keyword>
<feature type="compositionally biased region" description="Low complexity" evidence="21">
    <location>
        <begin position="204"/>
        <end position="222"/>
    </location>
</feature>
<dbReference type="CDD" id="cd07906">
    <property type="entry name" value="Adenylation_DNA_ligase_LigD_LigC"/>
    <property type="match status" value="1"/>
</dbReference>
<dbReference type="RefSeq" id="WP_133291635.1">
    <property type="nucleotide sequence ID" value="NZ_SMSJ01000061.1"/>
</dbReference>
<accession>A0A4R5QAK1</accession>
<dbReference type="SUPFAM" id="SSF56091">
    <property type="entry name" value="DNA ligase/mRNA capping enzyme, catalytic domain"/>
    <property type="match status" value="1"/>
</dbReference>
<keyword evidence="18" id="KW-0511">Multifunctional enzyme</keyword>
<dbReference type="InterPro" id="IPR012309">
    <property type="entry name" value="DNA_ligase_ATP-dep_C"/>
</dbReference>
<dbReference type="GO" id="GO:0005524">
    <property type="term" value="F:ATP binding"/>
    <property type="evidence" value="ECO:0007669"/>
    <property type="project" value="UniProtKB-KW"/>
</dbReference>
<evidence type="ECO:0000256" key="11">
    <source>
        <dbReference type="ARBA" id="ARBA00022839"/>
    </source>
</evidence>
<dbReference type="InterPro" id="IPR033651">
    <property type="entry name" value="PaeLigD_Pol-like"/>
</dbReference>
<keyword evidence="6" id="KW-0540">Nuclease</keyword>
<keyword evidence="17" id="KW-0464">Manganese</keyword>
<dbReference type="PANTHER" id="PTHR42705">
    <property type="entry name" value="BIFUNCTIONAL NON-HOMOLOGOUS END JOINING PROTEIN LIGD"/>
    <property type="match status" value="1"/>
</dbReference>
<evidence type="ECO:0000256" key="16">
    <source>
        <dbReference type="ARBA" id="ARBA00023204"/>
    </source>
</evidence>
<dbReference type="Proteomes" id="UP000295096">
    <property type="component" value="Unassembled WGS sequence"/>
</dbReference>
<comment type="caution">
    <text evidence="23">The sequence shown here is derived from an EMBL/GenBank/DDBJ whole genome shotgun (WGS) entry which is preliminary data.</text>
</comment>
<dbReference type="SUPFAM" id="SSF50249">
    <property type="entry name" value="Nucleic acid-binding proteins"/>
    <property type="match status" value="1"/>
</dbReference>
<dbReference type="InterPro" id="IPR014146">
    <property type="entry name" value="LigD_ligase_dom"/>
</dbReference>
<keyword evidence="4" id="KW-0808">Transferase</keyword>
<evidence type="ECO:0000256" key="19">
    <source>
        <dbReference type="ARBA" id="ARBA00029943"/>
    </source>
</evidence>
<evidence type="ECO:0000256" key="13">
    <source>
        <dbReference type="ARBA" id="ARBA00022932"/>
    </source>
</evidence>
<keyword evidence="11" id="KW-0269">Exonuclease</keyword>
<keyword evidence="13" id="KW-0239">DNA-directed DNA polymerase</keyword>
<keyword evidence="9" id="KW-0227">DNA damage</keyword>
<keyword evidence="16" id="KW-0234">DNA repair</keyword>
<dbReference type="InterPro" id="IPR014143">
    <property type="entry name" value="NHEJ_ligase_prk"/>
</dbReference>
<evidence type="ECO:0000256" key="3">
    <source>
        <dbReference type="ARBA" id="ARBA00022598"/>
    </source>
</evidence>
<dbReference type="Gene3D" id="3.90.920.10">
    <property type="entry name" value="DNA primase, PRIM domain"/>
    <property type="match status" value="1"/>
</dbReference>
<feature type="region of interest" description="Disordered" evidence="21">
    <location>
        <begin position="170"/>
        <end position="230"/>
    </location>
</feature>
<keyword evidence="5" id="KW-0548">Nucleotidyltransferase</keyword>
<dbReference type="Pfam" id="PF13298">
    <property type="entry name" value="LigD_N"/>
    <property type="match status" value="1"/>
</dbReference>
<dbReference type="Gene3D" id="3.30.470.30">
    <property type="entry name" value="DNA ligase/mRNA capping enzyme"/>
    <property type="match status" value="1"/>
</dbReference>
<dbReference type="InterPro" id="IPR052171">
    <property type="entry name" value="NHEJ_LigD"/>
</dbReference>
<keyword evidence="7" id="KW-0479">Metal-binding</keyword>
<dbReference type="Pfam" id="PF04679">
    <property type="entry name" value="DNA_ligase_A_C"/>
    <property type="match status" value="1"/>
</dbReference>
<dbReference type="Gene3D" id="3.30.1490.70">
    <property type="match status" value="1"/>
</dbReference>
<dbReference type="GO" id="GO:0006281">
    <property type="term" value="P:DNA repair"/>
    <property type="evidence" value="ECO:0007669"/>
    <property type="project" value="UniProtKB-KW"/>
</dbReference>
<dbReference type="EMBL" id="SMSJ01000061">
    <property type="protein sequence ID" value="TDH59578.1"/>
    <property type="molecule type" value="Genomic_DNA"/>
</dbReference>